<dbReference type="Proteomes" id="UP000007013">
    <property type="component" value="Chromosome"/>
</dbReference>
<dbReference type="Gene3D" id="2.60.40.10">
    <property type="entry name" value="Immunoglobulins"/>
    <property type="match status" value="1"/>
</dbReference>
<dbReference type="STRING" id="452637.Oter_0797"/>
<proteinExistence type="predicted"/>
<protein>
    <submittedName>
        <fullName evidence="2">Immunoglobulin I-set domain protein</fullName>
    </submittedName>
</protein>
<evidence type="ECO:0000256" key="1">
    <source>
        <dbReference type="SAM" id="SignalP"/>
    </source>
</evidence>
<dbReference type="RefSeq" id="WP_012373623.1">
    <property type="nucleotide sequence ID" value="NC_010571.1"/>
</dbReference>
<dbReference type="eggNOG" id="COG5549">
    <property type="taxonomic scope" value="Bacteria"/>
</dbReference>
<dbReference type="KEGG" id="ote:Oter_0797"/>
<dbReference type="SUPFAM" id="SSF48726">
    <property type="entry name" value="Immunoglobulin"/>
    <property type="match status" value="1"/>
</dbReference>
<dbReference type="OrthoDB" id="9968970at2"/>
<organism evidence="2 3">
    <name type="scientific">Opitutus terrae (strain DSM 11246 / JCM 15787 / PB90-1)</name>
    <dbReference type="NCBI Taxonomy" id="452637"/>
    <lineage>
        <taxon>Bacteria</taxon>
        <taxon>Pseudomonadati</taxon>
        <taxon>Verrucomicrobiota</taxon>
        <taxon>Opitutia</taxon>
        <taxon>Opitutales</taxon>
        <taxon>Opitutaceae</taxon>
        <taxon>Opitutus</taxon>
    </lineage>
</organism>
<reference evidence="2 3" key="1">
    <citation type="journal article" date="2011" name="J. Bacteriol.">
        <title>Genome sequence of the verrucomicrobium Opitutus terrae PB90-1, an abundant inhabitant of rice paddy soil ecosystems.</title>
        <authorList>
            <person name="van Passel M.W."/>
            <person name="Kant R."/>
            <person name="Palva A."/>
            <person name="Copeland A."/>
            <person name="Lucas S."/>
            <person name="Lapidus A."/>
            <person name="Glavina del Rio T."/>
            <person name="Pitluck S."/>
            <person name="Goltsman E."/>
            <person name="Clum A."/>
            <person name="Sun H."/>
            <person name="Schmutz J."/>
            <person name="Larimer F.W."/>
            <person name="Land M.L."/>
            <person name="Hauser L."/>
            <person name="Kyrpides N."/>
            <person name="Mikhailova N."/>
            <person name="Richardson P.P."/>
            <person name="Janssen P.H."/>
            <person name="de Vos W.M."/>
            <person name="Smidt H."/>
        </authorList>
    </citation>
    <scope>NUCLEOTIDE SEQUENCE [LARGE SCALE GENOMIC DNA]</scope>
    <source>
        <strain evidence="3">DSM 11246 / JCM 15787 / PB90-1</strain>
    </source>
</reference>
<keyword evidence="1" id="KW-0732">Signal</keyword>
<feature type="chain" id="PRO_5002774507" evidence="1">
    <location>
        <begin position="29"/>
        <end position="826"/>
    </location>
</feature>
<keyword evidence="3" id="KW-1185">Reference proteome</keyword>
<dbReference type="HOGENOM" id="CLU_342836_0_0_0"/>
<dbReference type="AlphaFoldDB" id="B1ZVI8"/>
<dbReference type="EMBL" id="CP001032">
    <property type="protein sequence ID" value="ACB74085.1"/>
    <property type="molecule type" value="Genomic_DNA"/>
</dbReference>
<gene>
    <name evidence="2" type="ordered locus">Oter_0797</name>
</gene>
<dbReference type="InterPro" id="IPR013783">
    <property type="entry name" value="Ig-like_fold"/>
</dbReference>
<accession>B1ZVI8</accession>
<name>B1ZVI8_OPITP</name>
<evidence type="ECO:0000313" key="2">
    <source>
        <dbReference type="EMBL" id="ACB74085.1"/>
    </source>
</evidence>
<feature type="signal peptide" evidence="1">
    <location>
        <begin position="1"/>
        <end position="28"/>
    </location>
</feature>
<evidence type="ECO:0000313" key="3">
    <source>
        <dbReference type="Proteomes" id="UP000007013"/>
    </source>
</evidence>
<dbReference type="InterPro" id="IPR036179">
    <property type="entry name" value="Ig-like_dom_sf"/>
</dbReference>
<sequence length="826" mass="85340">MLPIHSRLVRTGLLLGALAFSSFASLHAQTLFGSDDFNDNTLTIGAGLRWRFETDVSGSGGAFAERNQRLEFTAAQSTGATTRALGWISPSTSGESFGVDWQATVKVSNSAAPAAGFASAGLEAYTLADTGGGNISSSAYYGAYLSTSASSGKQLVAEWGRWDATLNGGSGGWVRNTQGIPIAATANVLLRLTWIAATRTMTASFSTDGGTRFEAVRSFALAGAEAGIGAPYANGFGLQLVGVAPTSGAIAAGQITFDDMSVSPLGTGRFAGSDDFSGGADKWEFFFRLPYLTEGTNGLGTFNGSAFEFTKGAGKGSYLLEWDGDGVPKNNVARTLASYTTSWVMDVTATNRHVPESGTFSAVSIEVSAGVDSYYEISLFRTNSQLVVRAEAMSPSDPGVNLTAPENAGVRLRIAWDATTRLLTASCSFDDGVTYSTLRTIATSDWPTLSTGGFYFQALGFSTSAAPIGTGQLLLDDFSVRAAPTVTAQPASQALAAGAPVVLNVAADATATFQWQQNGGAVAGATTDTLTLDSVQPAQTGLYQALVTSPGGVTVSGAAIVGVTTTSKVIGTGEEIGANIRHSNGNVFDQVAVTGAAESITADFAANQITRTSFIDADNDIVQIEFSGPGTLSLVLDAPSGPALPVNYNQNFSYMKGHAGIVITGATEQTNLSVFTVGRATAVNQTLFKDGVNYDGFADIAFIAIQSSNGRFGGVRTANATYFASKGLTGLYAPGVTFDGPVYLGDITAFDEATPVLVIGSANGNTWITGGDLEQANGRPVQVSGLTQLQFQPGSDSHGNTLSARTNQARLEQDGTDVTTQIAVNP</sequence>